<dbReference type="InterPro" id="IPR010298">
    <property type="entry name" value="YacP-like"/>
</dbReference>
<evidence type="ECO:0000256" key="2">
    <source>
        <dbReference type="SAM" id="MobiDB-lite"/>
    </source>
</evidence>
<evidence type="ECO:0000313" key="4">
    <source>
        <dbReference type="Proteomes" id="UP001299970"/>
    </source>
</evidence>
<feature type="region of interest" description="Disordered" evidence="2">
    <location>
        <begin position="1"/>
        <end position="30"/>
    </location>
</feature>
<gene>
    <name evidence="3" type="ORF">MMF94_24270</name>
</gene>
<reference evidence="3 4" key="1">
    <citation type="submission" date="2022-03" db="EMBL/GenBank/DDBJ databases">
        <title>Pseudonocardia alaer sp. nov., a novel actinomycete isolated from reed forest soil.</title>
        <authorList>
            <person name="Wang L."/>
        </authorList>
    </citation>
    <scope>NUCLEOTIDE SEQUENCE [LARGE SCALE GENOMIC DNA]</scope>
    <source>
        <strain evidence="3 4">Y-16303</strain>
    </source>
</reference>
<proteinExistence type="predicted"/>
<dbReference type="PANTHER" id="PTHR34547:SF1">
    <property type="entry name" value="YACP-LIKE NYN DOMAIN PROTEIN"/>
    <property type="match status" value="1"/>
</dbReference>
<keyword evidence="4" id="KW-1185">Reference proteome</keyword>
<comment type="caution">
    <text evidence="3">The sequence shown here is derived from an EMBL/GenBank/DDBJ whole genome shotgun (WGS) entry which is preliminary data.</text>
</comment>
<keyword evidence="1" id="KW-0175">Coiled coil</keyword>
<dbReference type="Proteomes" id="UP001299970">
    <property type="component" value="Unassembled WGS sequence"/>
</dbReference>
<sequence length="455" mass="47645">MSGSDDAARPPEFGAAGLSASAGDPIVPEPVNWERLPDAVRTRLAETAAAAVGSMPVADVPVSLRRLARFTPAKRAKLGAPALTAELAVSLAFRTAVIAWWEEHRPGELTATADDPLTAAAAAVLTDDPAAGDVVAAAARRGEVVELRAERDAALSRVDKLTIELDRLRGELTEARAQAREAGEQRDAEYQQLRRRVSDQGARLRAAVDARAEAEQVVAELRRSAESELAAAQAERDRERGRAEAERRRADRAAAEVAAARQAAREARKADEVRLELLIDTLGGALTGLRRELALGGGGPRPADLVAGAQAAHRGAAIDGLAGLDALLAVPSVHLIVDGYNVSKTGYPELPLADQRTRLVGQLAALAARTGVEITVVFDGAGVVSAPHRGSRGVRVLFSDVGVLADDVIRDLVAAEPEGRPVLVATSDRAVVVSVRRGGAYSVPSAILLGRLARG</sequence>
<organism evidence="3 4">
    <name type="scientific">Pseudonocardia alaniniphila</name>
    <dbReference type="NCBI Taxonomy" id="75291"/>
    <lineage>
        <taxon>Bacteria</taxon>
        <taxon>Bacillati</taxon>
        <taxon>Actinomycetota</taxon>
        <taxon>Actinomycetes</taxon>
        <taxon>Pseudonocardiales</taxon>
        <taxon>Pseudonocardiaceae</taxon>
        <taxon>Pseudonocardia</taxon>
    </lineage>
</organism>
<dbReference type="Pfam" id="PF05991">
    <property type="entry name" value="NYN_YacP"/>
    <property type="match status" value="1"/>
</dbReference>
<dbReference type="PANTHER" id="PTHR34547">
    <property type="entry name" value="YACP-LIKE NYN DOMAIN PROTEIN"/>
    <property type="match status" value="1"/>
</dbReference>
<feature type="coiled-coil region" evidence="1">
    <location>
        <begin position="144"/>
        <end position="270"/>
    </location>
</feature>
<dbReference type="RefSeq" id="WP_241039467.1">
    <property type="nucleotide sequence ID" value="NZ_JAKXMK010000022.1"/>
</dbReference>
<evidence type="ECO:0000256" key="1">
    <source>
        <dbReference type="SAM" id="Coils"/>
    </source>
</evidence>
<dbReference type="EMBL" id="JAKXMK010000022">
    <property type="protein sequence ID" value="MCH6168821.1"/>
    <property type="molecule type" value="Genomic_DNA"/>
</dbReference>
<evidence type="ECO:0000313" key="3">
    <source>
        <dbReference type="EMBL" id="MCH6168821.1"/>
    </source>
</evidence>
<name>A0ABS9TJV6_9PSEU</name>
<accession>A0ABS9TJV6</accession>
<protein>
    <submittedName>
        <fullName evidence="3">NYN domain-containing protein</fullName>
    </submittedName>
</protein>